<proteinExistence type="predicted"/>
<reference evidence="1 2" key="1">
    <citation type="submission" date="2016-07" db="EMBL/GenBank/DDBJ databases">
        <title>Pervasive Adenine N6-methylation of Active Genes in Fungi.</title>
        <authorList>
            <consortium name="DOE Joint Genome Institute"/>
            <person name="Mondo S.J."/>
            <person name="Dannebaum R.O."/>
            <person name="Kuo R.C."/>
            <person name="Labutti K."/>
            <person name="Haridas S."/>
            <person name="Kuo A."/>
            <person name="Salamov A."/>
            <person name="Ahrendt S.R."/>
            <person name="Lipzen A."/>
            <person name="Sullivan W."/>
            <person name="Andreopoulos W.B."/>
            <person name="Clum A."/>
            <person name="Lindquist E."/>
            <person name="Daum C."/>
            <person name="Ramamoorthy G.K."/>
            <person name="Gryganskyi A."/>
            <person name="Culley D."/>
            <person name="Magnuson J.K."/>
            <person name="James T.Y."/>
            <person name="O'Malley M.A."/>
            <person name="Stajich J.E."/>
            <person name="Spatafora J.W."/>
            <person name="Visel A."/>
            <person name="Grigoriev I.V."/>
        </authorList>
    </citation>
    <scope>NUCLEOTIDE SEQUENCE [LARGE SCALE GENOMIC DNA]</scope>
    <source>
        <strain evidence="1 2">PL171</strain>
    </source>
</reference>
<sequence>MASATSPVMVESPAAVEAEVEVVSTCPDHSRKLRRANLSLQEVSPAGRAIHKNLRSRSQRVLLELQPTLPADAGSLSFSFASHISPDMHPDLAKRIRTPKLDASPEPLISVPSLDTATFPSLPQPKLAFPSPLVDTDPTPLVNTKHLVSPRAFQWSQPPISPTCLSPRTAFPGILFAPTSLHNLPGRHLPLL</sequence>
<keyword evidence="2" id="KW-1185">Reference proteome</keyword>
<name>A0A1Y2H6Z3_9FUNG</name>
<evidence type="ECO:0000313" key="2">
    <source>
        <dbReference type="Proteomes" id="UP000193411"/>
    </source>
</evidence>
<gene>
    <name evidence="1" type="ORF">BCR44DRAFT_1316295</name>
</gene>
<dbReference type="Proteomes" id="UP000193411">
    <property type="component" value="Unassembled WGS sequence"/>
</dbReference>
<accession>A0A1Y2H6Z3</accession>
<dbReference type="EMBL" id="MCFL01000087">
    <property type="protein sequence ID" value="ORZ30358.1"/>
    <property type="molecule type" value="Genomic_DNA"/>
</dbReference>
<organism evidence="1 2">
    <name type="scientific">Catenaria anguillulae PL171</name>
    <dbReference type="NCBI Taxonomy" id="765915"/>
    <lineage>
        <taxon>Eukaryota</taxon>
        <taxon>Fungi</taxon>
        <taxon>Fungi incertae sedis</taxon>
        <taxon>Blastocladiomycota</taxon>
        <taxon>Blastocladiomycetes</taxon>
        <taxon>Blastocladiales</taxon>
        <taxon>Catenariaceae</taxon>
        <taxon>Catenaria</taxon>
    </lineage>
</organism>
<comment type="caution">
    <text evidence="1">The sequence shown here is derived from an EMBL/GenBank/DDBJ whole genome shotgun (WGS) entry which is preliminary data.</text>
</comment>
<dbReference type="AlphaFoldDB" id="A0A1Y2H6Z3"/>
<evidence type="ECO:0000313" key="1">
    <source>
        <dbReference type="EMBL" id="ORZ30358.1"/>
    </source>
</evidence>
<protein>
    <submittedName>
        <fullName evidence="1">Uncharacterized protein</fullName>
    </submittedName>
</protein>